<keyword evidence="11" id="KW-1185">Reference proteome</keyword>
<evidence type="ECO:0000256" key="1">
    <source>
        <dbReference type="ARBA" id="ARBA00009333"/>
    </source>
</evidence>
<dbReference type="GO" id="GO:0005737">
    <property type="term" value="C:cytoplasm"/>
    <property type="evidence" value="ECO:0007669"/>
    <property type="project" value="InterPro"/>
</dbReference>
<dbReference type="AlphaFoldDB" id="A0A6N7IVJ2"/>
<dbReference type="RefSeq" id="WP_152948057.1">
    <property type="nucleotide sequence ID" value="NZ_WHYR01000056.1"/>
</dbReference>
<dbReference type="InterPro" id="IPR050097">
    <property type="entry name" value="Ferredoxin-NADP_redctase_2"/>
</dbReference>
<keyword evidence="4 7" id="KW-0560">Oxidoreductase</keyword>
<dbReference type="PRINTS" id="PR00368">
    <property type="entry name" value="FADPNR"/>
</dbReference>
<keyword evidence="5" id="KW-1015">Disulfide bond</keyword>
<name>A0A6N7IVJ2_9FIRM</name>
<keyword evidence="2 7" id="KW-0285">Flavoprotein</keyword>
<evidence type="ECO:0000313" key="11">
    <source>
        <dbReference type="Proteomes" id="UP000441717"/>
    </source>
</evidence>
<gene>
    <name evidence="10" type="primary">trxB</name>
    <name evidence="10" type="ORF">GFC01_15240</name>
</gene>
<comment type="similarity">
    <text evidence="1 7">Belongs to the class-II pyridine nucleotide-disulfide oxidoreductase family.</text>
</comment>
<comment type="subunit">
    <text evidence="7">Homodimer.</text>
</comment>
<dbReference type="InterPro" id="IPR036188">
    <property type="entry name" value="FAD/NAD-bd_sf"/>
</dbReference>
<dbReference type="GO" id="GO:0019430">
    <property type="term" value="P:removal of superoxide radicals"/>
    <property type="evidence" value="ECO:0007669"/>
    <property type="project" value="UniProtKB-UniRule"/>
</dbReference>
<evidence type="ECO:0000256" key="3">
    <source>
        <dbReference type="ARBA" id="ARBA00022827"/>
    </source>
</evidence>
<comment type="caution">
    <text evidence="10">The sequence shown here is derived from an EMBL/GenBank/DDBJ whole genome shotgun (WGS) entry which is preliminary data.</text>
</comment>
<evidence type="ECO:0000256" key="5">
    <source>
        <dbReference type="ARBA" id="ARBA00023157"/>
    </source>
</evidence>
<comment type="catalytic activity">
    <reaction evidence="7">
        <text>[thioredoxin]-dithiol + NADP(+) = [thioredoxin]-disulfide + NADPH + H(+)</text>
        <dbReference type="Rhea" id="RHEA:20345"/>
        <dbReference type="Rhea" id="RHEA-COMP:10698"/>
        <dbReference type="Rhea" id="RHEA-COMP:10700"/>
        <dbReference type="ChEBI" id="CHEBI:15378"/>
        <dbReference type="ChEBI" id="CHEBI:29950"/>
        <dbReference type="ChEBI" id="CHEBI:50058"/>
        <dbReference type="ChEBI" id="CHEBI:57783"/>
        <dbReference type="ChEBI" id="CHEBI:58349"/>
        <dbReference type="EC" id="1.8.1.9"/>
    </reaction>
</comment>
<dbReference type="PANTHER" id="PTHR48105">
    <property type="entry name" value="THIOREDOXIN REDUCTASE 1-RELATED-RELATED"/>
    <property type="match status" value="1"/>
</dbReference>
<evidence type="ECO:0000256" key="7">
    <source>
        <dbReference type="RuleBase" id="RU003880"/>
    </source>
</evidence>
<dbReference type="GO" id="GO:0004791">
    <property type="term" value="F:thioredoxin-disulfide reductase (NADPH) activity"/>
    <property type="evidence" value="ECO:0007669"/>
    <property type="project" value="UniProtKB-UniRule"/>
</dbReference>
<evidence type="ECO:0000256" key="2">
    <source>
        <dbReference type="ARBA" id="ARBA00022630"/>
    </source>
</evidence>
<dbReference type="NCBIfam" id="TIGR01292">
    <property type="entry name" value="TRX_reduct"/>
    <property type="match status" value="1"/>
</dbReference>
<reference evidence="10 11" key="1">
    <citation type="submission" date="2019-10" db="EMBL/GenBank/DDBJ databases">
        <title>Comparative genomics of sulfur disproportionating microorganisms.</title>
        <authorList>
            <person name="Ward L.M."/>
            <person name="Bertran E."/>
            <person name="Johnston D."/>
        </authorList>
    </citation>
    <scope>NUCLEOTIDE SEQUENCE [LARGE SCALE GENOMIC DNA]</scope>
    <source>
        <strain evidence="10 11">DSM 14055</strain>
    </source>
</reference>
<dbReference type="PROSITE" id="PS00573">
    <property type="entry name" value="PYRIDINE_REDOX_2"/>
    <property type="match status" value="1"/>
</dbReference>
<dbReference type="Pfam" id="PF07992">
    <property type="entry name" value="Pyr_redox_2"/>
    <property type="match status" value="1"/>
</dbReference>
<dbReference type="Proteomes" id="UP000441717">
    <property type="component" value="Unassembled WGS sequence"/>
</dbReference>
<dbReference type="InterPro" id="IPR005982">
    <property type="entry name" value="Thioredox_Rdtase"/>
</dbReference>
<proteinExistence type="inferred from homology"/>
<feature type="domain" description="FAD/NAD(P)-binding" evidence="9">
    <location>
        <begin position="3"/>
        <end position="290"/>
    </location>
</feature>
<evidence type="ECO:0000256" key="4">
    <source>
        <dbReference type="ARBA" id="ARBA00023002"/>
    </source>
</evidence>
<comment type="cofactor">
    <cofactor evidence="8">
        <name>FAD</name>
        <dbReference type="ChEBI" id="CHEBI:57692"/>
    </cofactor>
    <text evidence="8">Binds 1 FAD per subunit.</text>
</comment>
<dbReference type="PRINTS" id="PR00469">
    <property type="entry name" value="PNDRDTASEII"/>
</dbReference>
<dbReference type="InterPro" id="IPR008255">
    <property type="entry name" value="Pyr_nucl-diS_OxRdtase_2_AS"/>
</dbReference>
<dbReference type="EC" id="1.8.1.9" evidence="7"/>
<evidence type="ECO:0000313" key="10">
    <source>
        <dbReference type="EMBL" id="MQL53593.1"/>
    </source>
</evidence>
<keyword evidence="6 7" id="KW-0676">Redox-active center</keyword>
<dbReference type="OrthoDB" id="9806179at2"/>
<evidence type="ECO:0000259" key="9">
    <source>
        <dbReference type="Pfam" id="PF07992"/>
    </source>
</evidence>
<evidence type="ECO:0000256" key="6">
    <source>
        <dbReference type="ARBA" id="ARBA00023284"/>
    </source>
</evidence>
<dbReference type="Gene3D" id="3.50.50.60">
    <property type="entry name" value="FAD/NAD(P)-binding domain"/>
    <property type="match status" value="2"/>
</dbReference>
<evidence type="ECO:0000256" key="8">
    <source>
        <dbReference type="RuleBase" id="RU003881"/>
    </source>
</evidence>
<dbReference type="SUPFAM" id="SSF51905">
    <property type="entry name" value="FAD/NAD(P)-binding domain"/>
    <property type="match status" value="1"/>
</dbReference>
<dbReference type="EMBL" id="WHYR01000056">
    <property type="protein sequence ID" value="MQL53593.1"/>
    <property type="molecule type" value="Genomic_DNA"/>
</dbReference>
<keyword evidence="8" id="KW-0521">NADP</keyword>
<sequence>MKKDLIIIGGGPAGFSAGLYAARGKMDALLIKGTVPVSQATTTETIENYPGFPEGIGGCELLERFESQACRFGLTVREGNVISVRRLDRDFIVETASESYLSRAVIVATGAGPKLLGVKGEQEFRGKGVSYCATCDGALYGEATIAVIGGGDAAVEEALFLTRFAEKVYLVHRRDTLRATAVIAERAKNNPKIEFIWNAVVTEICGSEMVEGISIQDVKTGDQRILPVEGVFVYIGTEANSTLVRGLVEMDERGFIITDREMVTSLPGIFAAGDVRQKSLRQVVTAVADGAIAVLSAEKYLSNL</sequence>
<dbReference type="InterPro" id="IPR023753">
    <property type="entry name" value="FAD/NAD-binding_dom"/>
</dbReference>
<organism evidence="10 11">
    <name type="scientific">Desulfofundulus thermobenzoicus</name>
    <dbReference type="NCBI Taxonomy" id="29376"/>
    <lineage>
        <taxon>Bacteria</taxon>
        <taxon>Bacillati</taxon>
        <taxon>Bacillota</taxon>
        <taxon>Clostridia</taxon>
        <taxon>Eubacteriales</taxon>
        <taxon>Peptococcaceae</taxon>
        <taxon>Desulfofundulus</taxon>
    </lineage>
</organism>
<accession>A0A6N7IVJ2</accession>
<keyword evidence="3 7" id="KW-0274">FAD</keyword>
<protein>
    <recommendedName>
        <fullName evidence="7">Thioredoxin reductase</fullName>
        <ecNumber evidence="7">1.8.1.9</ecNumber>
    </recommendedName>
</protein>